<feature type="transmembrane region" description="Helical" evidence="1">
    <location>
        <begin position="117"/>
        <end position="137"/>
    </location>
</feature>
<gene>
    <name evidence="2" type="ORF">P8935_05600</name>
</gene>
<organism evidence="2">
    <name type="scientific">Telmatobacter sp. DSM 110680</name>
    <dbReference type="NCBI Taxonomy" id="3036704"/>
    <lineage>
        <taxon>Bacteria</taxon>
        <taxon>Pseudomonadati</taxon>
        <taxon>Acidobacteriota</taxon>
        <taxon>Terriglobia</taxon>
        <taxon>Terriglobales</taxon>
        <taxon>Acidobacteriaceae</taxon>
        <taxon>Telmatobacter</taxon>
    </lineage>
</organism>
<feature type="transmembrane region" description="Helical" evidence="1">
    <location>
        <begin position="227"/>
        <end position="245"/>
    </location>
</feature>
<feature type="transmembrane region" description="Helical" evidence="1">
    <location>
        <begin position="158"/>
        <end position="177"/>
    </location>
</feature>
<feature type="transmembrane region" description="Helical" evidence="1">
    <location>
        <begin position="29"/>
        <end position="53"/>
    </location>
</feature>
<feature type="transmembrane region" description="Helical" evidence="1">
    <location>
        <begin position="90"/>
        <end position="111"/>
    </location>
</feature>
<proteinExistence type="predicted"/>
<keyword evidence="1" id="KW-0472">Membrane</keyword>
<dbReference type="AlphaFoldDB" id="A0AAU7DN99"/>
<evidence type="ECO:0000313" key="2">
    <source>
        <dbReference type="EMBL" id="XBH18786.1"/>
    </source>
</evidence>
<feature type="transmembrane region" description="Helical" evidence="1">
    <location>
        <begin position="65"/>
        <end position="83"/>
    </location>
</feature>
<keyword evidence="1" id="KW-1133">Transmembrane helix</keyword>
<evidence type="ECO:0000256" key="1">
    <source>
        <dbReference type="SAM" id="Phobius"/>
    </source>
</evidence>
<keyword evidence="1" id="KW-0812">Transmembrane</keyword>
<dbReference type="EMBL" id="CP121196">
    <property type="protein sequence ID" value="XBH18786.1"/>
    <property type="molecule type" value="Genomic_DNA"/>
</dbReference>
<name>A0AAU7DN99_9BACT</name>
<protein>
    <submittedName>
        <fullName evidence="2">DoxX family membrane protein</fullName>
    </submittedName>
</protein>
<feature type="transmembrane region" description="Helical" evidence="1">
    <location>
        <begin position="251"/>
        <end position="270"/>
    </location>
</feature>
<accession>A0AAU7DN99</accession>
<reference evidence="2" key="1">
    <citation type="submission" date="2023-03" db="EMBL/GenBank/DDBJ databases">
        <title>Edaphobacter sp.</title>
        <authorList>
            <person name="Huber K.J."/>
            <person name="Papendorf J."/>
            <person name="Pilke C."/>
            <person name="Bunk B."/>
            <person name="Sproeer C."/>
            <person name="Pester M."/>
        </authorList>
    </citation>
    <scope>NUCLEOTIDE SEQUENCE</scope>
    <source>
        <strain evidence="2">DSM 110680</strain>
    </source>
</reference>
<dbReference type="RefSeq" id="WP_348264004.1">
    <property type="nucleotide sequence ID" value="NZ_CP121196.1"/>
</dbReference>
<feature type="transmembrane region" description="Helical" evidence="1">
    <location>
        <begin position="197"/>
        <end position="215"/>
    </location>
</feature>
<sequence length="276" mass="30034">MMPSAQPILKFESRSASRSILQSEQQPSLALLAIGLLGLGVLGLAVGDFAMVWQPVAPWFPARTALAYAAGALMIGCGAGLMFRATTTWAVRILFPYLIVWQLLKLPSLFVAPKLEAVYLGFGELAVLLAGGWILFARLGDVQAPWLAWATGDRGVRLARYYFAIWIIPIGLSHLIYTKATMELVPAWLPYHLGWAYLTGAGQIASGLGVLFGVLPRIAASAEAAQITLYTLLIWLPAIFATPRARLPWTALWISWTIGAAAWVVAQNTWSKATKR</sequence>